<comment type="caution">
    <text evidence="2">The sequence shown here is derived from an EMBL/GenBank/DDBJ whole genome shotgun (WGS) entry which is preliminary data.</text>
</comment>
<evidence type="ECO:0000256" key="1">
    <source>
        <dbReference type="SAM" id="MobiDB-lite"/>
    </source>
</evidence>
<evidence type="ECO:0000313" key="2">
    <source>
        <dbReference type="EMBL" id="PQQ01150.1"/>
    </source>
</evidence>
<feature type="compositionally biased region" description="Basic and acidic residues" evidence="1">
    <location>
        <begin position="51"/>
        <end position="60"/>
    </location>
</feature>
<sequence length="60" mass="6385">MPITGDTVPSSALEGINPKEDTPAGCNSRNSLDWRKRPPRDASHATVLTGGRHEGAENCL</sequence>
<dbReference type="Proteomes" id="UP000250321">
    <property type="component" value="Unassembled WGS sequence"/>
</dbReference>
<organism evidence="2 3">
    <name type="scientific">Prunus yedoensis var. nudiflora</name>
    <dbReference type="NCBI Taxonomy" id="2094558"/>
    <lineage>
        <taxon>Eukaryota</taxon>
        <taxon>Viridiplantae</taxon>
        <taxon>Streptophyta</taxon>
        <taxon>Embryophyta</taxon>
        <taxon>Tracheophyta</taxon>
        <taxon>Spermatophyta</taxon>
        <taxon>Magnoliopsida</taxon>
        <taxon>eudicotyledons</taxon>
        <taxon>Gunneridae</taxon>
        <taxon>Pentapetalae</taxon>
        <taxon>rosids</taxon>
        <taxon>fabids</taxon>
        <taxon>Rosales</taxon>
        <taxon>Rosaceae</taxon>
        <taxon>Amygdaloideae</taxon>
        <taxon>Amygdaleae</taxon>
        <taxon>Prunus</taxon>
    </lineage>
</organism>
<evidence type="ECO:0000313" key="3">
    <source>
        <dbReference type="Proteomes" id="UP000250321"/>
    </source>
</evidence>
<protein>
    <submittedName>
        <fullName evidence="2">Uncharacterized protein</fullName>
    </submittedName>
</protein>
<dbReference type="EMBL" id="PJQY01001595">
    <property type="protein sequence ID" value="PQQ01150.1"/>
    <property type="molecule type" value="Genomic_DNA"/>
</dbReference>
<reference evidence="2 3" key="1">
    <citation type="submission" date="2018-02" db="EMBL/GenBank/DDBJ databases">
        <title>Draft genome of wild Prunus yedoensis var. nudiflora.</title>
        <authorList>
            <person name="Baek S."/>
            <person name="Kim J.-H."/>
            <person name="Choi K."/>
            <person name="Kim G.-B."/>
            <person name="Cho A."/>
            <person name="Jang H."/>
            <person name="Shin C.-H."/>
            <person name="Yu H.-J."/>
            <person name="Mun J.-H."/>
        </authorList>
    </citation>
    <scope>NUCLEOTIDE SEQUENCE [LARGE SCALE GENOMIC DNA]</scope>
    <source>
        <strain evidence="3">cv. Jeju island</strain>
        <tissue evidence="2">Leaf</tissue>
    </source>
</reference>
<name>A0A314Y6I9_PRUYE</name>
<dbReference type="AlphaFoldDB" id="A0A314Y6I9"/>
<feature type="compositionally biased region" description="Basic and acidic residues" evidence="1">
    <location>
        <begin position="32"/>
        <end position="43"/>
    </location>
</feature>
<gene>
    <name evidence="2" type="ORF">Pyn_41157</name>
</gene>
<keyword evidence="3" id="KW-1185">Reference proteome</keyword>
<accession>A0A314Y6I9</accession>
<feature type="region of interest" description="Disordered" evidence="1">
    <location>
        <begin position="1"/>
        <end position="60"/>
    </location>
</feature>
<proteinExistence type="predicted"/>